<feature type="chain" id="PRO_5017307902" evidence="1">
    <location>
        <begin position="21"/>
        <end position="142"/>
    </location>
</feature>
<dbReference type="OrthoDB" id="3490397at2759"/>
<feature type="signal peptide" evidence="1">
    <location>
        <begin position="1"/>
        <end position="20"/>
    </location>
</feature>
<evidence type="ECO:0000313" key="3">
    <source>
        <dbReference type="Proteomes" id="UP000266188"/>
    </source>
</evidence>
<dbReference type="Proteomes" id="UP000266188">
    <property type="component" value="Unassembled WGS sequence"/>
</dbReference>
<keyword evidence="3" id="KW-1185">Reference proteome</keyword>
<organism evidence="2 3">
    <name type="scientific">Aspergillus sclerotialis</name>
    <dbReference type="NCBI Taxonomy" id="2070753"/>
    <lineage>
        <taxon>Eukaryota</taxon>
        <taxon>Fungi</taxon>
        <taxon>Dikarya</taxon>
        <taxon>Ascomycota</taxon>
        <taxon>Pezizomycotina</taxon>
        <taxon>Eurotiomycetes</taxon>
        <taxon>Eurotiomycetidae</taxon>
        <taxon>Eurotiales</taxon>
        <taxon>Aspergillaceae</taxon>
        <taxon>Aspergillus</taxon>
        <taxon>Aspergillus subgen. Polypaecilum</taxon>
    </lineage>
</organism>
<evidence type="ECO:0000256" key="1">
    <source>
        <dbReference type="SAM" id="SignalP"/>
    </source>
</evidence>
<name>A0A3A2ZGC7_9EURO</name>
<protein>
    <submittedName>
        <fullName evidence="2">Uncharacterized protein</fullName>
    </submittedName>
</protein>
<sequence length="142" mass="15138">MHLSDFLPVALLSTLGLVSASAIPARANGSPALTWHVSDFTTGCSPGGCAYKFNINGVETQNTPGFNTTCSGTDTQKDYKACDDKQVQAIIKPETYPMWNIQVKHVWDGGVGEHMTIGKTNVTANTAKFDIPVSQEYGVGAN</sequence>
<dbReference type="STRING" id="2070753.A0A3A2ZGC7"/>
<dbReference type="AlphaFoldDB" id="A0A3A2ZGC7"/>
<keyword evidence="1" id="KW-0732">Signal</keyword>
<evidence type="ECO:0000313" key="2">
    <source>
        <dbReference type="EMBL" id="RJE22238.1"/>
    </source>
</evidence>
<gene>
    <name evidence="2" type="ORF">PHISCL_05417</name>
</gene>
<dbReference type="EMBL" id="MVGC01000178">
    <property type="protein sequence ID" value="RJE22238.1"/>
    <property type="molecule type" value="Genomic_DNA"/>
</dbReference>
<reference evidence="3" key="1">
    <citation type="submission" date="2017-02" db="EMBL/GenBank/DDBJ databases">
        <authorList>
            <person name="Tafer H."/>
            <person name="Lopandic K."/>
        </authorList>
    </citation>
    <scope>NUCLEOTIDE SEQUENCE [LARGE SCALE GENOMIC DNA]</scope>
    <source>
        <strain evidence="3">CBS 366.77</strain>
    </source>
</reference>
<accession>A0A3A2ZGC7</accession>
<proteinExistence type="predicted"/>
<comment type="caution">
    <text evidence="2">The sequence shown here is derived from an EMBL/GenBank/DDBJ whole genome shotgun (WGS) entry which is preliminary data.</text>
</comment>